<proteinExistence type="predicted"/>
<reference evidence="1 2" key="1">
    <citation type="journal article" date="2021" name="Elife">
        <title>Chloroplast acquisition without the gene transfer in kleptoplastic sea slugs, Plakobranchus ocellatus.</title>
        <authorList>
            <person name="Maeda T."/>
            <person name="Takahashi S."/>
            <person name="Yoshida T."/>
            <person name="Shimamura S."/>
            <person name="Takaki Y."/>
            <person name="Nagai Y."/>
            <person name="Toyoda A."/>
            <person name="Suzuki Y."/>
            <person name="Arimoto A."/>
            <person name="Ishii H."/>
            <person name="Satoh N."/>
            <person name="Nishiyama T."/>
            <person name="Hasebe M."/>
            <person name="Maruyama T."/>
            <person name="Minagawa J."/>
            <person name="Obokata J."/>
            <person name="Shigenobu S."/>
        </authorList>
    </citation>
    <scope>NUCLEOTIDE SEQUENCE [LARGE SCALE GENOMIC DNA]</scope>
</reference>
<dbReference type="Proteomes" id="UP000762676">
    <property type="component" value="Unassembled WGS sequence"/>
</dbReference>
<protein>
    <recommendedName>
        <fullName evidence="3">Methyltransferase type 11 domain-containing protein</fullName>
    </recommendedName>
</protein>
<name>A0AAV4FYA1_9GAST</name>
<dbReference type="AlphaFoldDB" id="A0AAV4FYA1"/>
<sequence>MHESVIPYVGKELLEVWQLYPDLALPYPNWIRRDDLVVTQYMSPEGIKGLGKLHRRFLIENDHEEIDILSQIEQRMAAALQEIRAYSDGNVFEMKYKTVVVMAHKPI</sequence>
<dbReference type="EMBL" id="BMAT01008072">
    <property type="protein sequence ID" value="GFR77286.1"/>
    <property type="molecule type" value="Genomic_DNA"/>
</dbReference>
<evidence type="ECO:0008006" key="3">
    <source>
        <dbReference type="Google" id="ProtNLM"/>
    </source>
</evidence>
<keyword evidence="2" id="KW-1185">Reference proteome</keyword>
<organism evidence="1 2">
    <name type="scientific">Elysia marginata</name>
    <dbReference type="NCBI Taxonomy" id="1093978"/>
    <lineage>
        <taxon>Eukaryota</taxon>
        <taxon>Metazoa</taxon>
        <taxon>Spiralia</taxon>
        <taxon>Lophotrochozoa</taxon>
        <taxon>Mollusca</taxon>
        <taxon>Gastropoda</taxon>
        <taxon>Heterobranchia</taxon>
        <taxon>Euthyneura</taxon>
        <taxon>Panpulmonata</taxon>
        <taxon>Sacoglossa</taxon>
        <taxon>Placobranchoidea</taxon>
        <taxon>Plakobranchidae</taxon>
        <taxon>Elysia</taxon>
    </lineage>
</organism>
<evidence type="ECO:0000313" key="1">
    <source>
        <dbReference type="EMBL" id="GFR77286.1"/>
    </source>
</evidence>
<evidence type="ECO:0000313" key="2">
    <source>
        <dbReference type="Proteomes" id="UP000762676"/>
    </source>
</evidence>
<comment type="caution">
    <text evidence="1">The sequence shown here is derived from an EMBL/GenBank/DDBJ whole genome shotgun (WGS) entry which is preliminary data.</text>
</comment>
<accession>A0AAV4FYA1</accession>
<gene>
    <name evidence="1" type="ORF">ElyMa_003964300</name>
</gene>